<evidence type="ECO:0000256" key="1">
    <source>
        <dbReference type="SAM" id="MobiDB-lite"/>
    </source>
</evidence>
<sequence>MLDYSTTETKSVVVTTDVTSTITASSPFLVTSPDNSDTSISKLTTTSISSPDPNGTTVTKSVIVTEDTTSIITTRNSLPTELIPPSASASISSSDYDTTQTELVIVTEDTTSVTTTTAQPPSNLSDDGWDLASDWATTETSSPNSCLPL</sequence>
<feature type="region of interest" description="Disordered" evidence="1">
    <location>
        <begin position="77"/>
        <end position="97"/>
    </location>
</feature>
<feature type="compositionally biased region" description="Low complexity" evidence="1">
    <location>
        <begin position="83"/>
        <end position="94"/>
    </location>
</feature>
<comment type="caution">
    <text evidence="2">The sequence shown here is derived from an EMBL/GenBank/DDBJ whole genome shotgun (WGS) entry which is preliminary data.</text>
</comment>
<dbReference type="AlphaFoldDB" id="A0A9W7DH08"/>
<feature type="compositionally biased region" description="Polar residues" evidence="1">
    <location>
        <begin position="135"/>
        <end position="149"/>
    </location>
</feature>
<dbReference type="Proteomes" id="UP001165063">
    <property type="component" value="Unassembled WGS sequence"/>
</dbReference>
<dbReference type="EMBL" id="BSXU01003192">
    <property type="protein sequence ID" value="GMG39773.1"/>
    <property type="molecule type" value="Genomic_DNA"/>
</dbReference>
<organism evidence="2 3">
    <name type="scientific">Ambrosiozyma monospora</name>
    <name type="common">Yeast</name>
    <name type="synonym">Endomycopsis monosporus</name>
    <dbReference type="NCBI Taxonomy" id="43982"/>
    <lineage>
        <taxon>Eukaryota</taxon>
        <taxon>Fungi</taxon>
        <taxon>Dikarya</taxon>
        <taxon>Ascomycota</taxon>
        <taxon>Saccharomycotina</taxon>
        <taxon>Pichiomycetes</taxon>
        <taxon>Pichiales</taxon>
        <taxon>Pichiaceae</taxon>
        <taxon>Ambrosiozyma</taxon>
    </lineage>
</organism>
<keyword evidence="3" id="KW-1185">Reference proteome</keyword>
<reference evidence="2" key="1">
    <citation type="submission" date="2023-04" db="EMBL/GenBank/DDBJ databases">
        <title>Ambrosiozyma monospora NBRC 1965.</title>
        <authorList>
            <person name="Ichikawa N."/>
            <person name="Sato H."/>
            <person name="Tonouchi N."/>
        </authorList>
    </citation>
    <scope>NUCLEOTIDE SEQUENCE</scope>
    <source>
        <strain evidence="2">NBRC 1965</strain>
    </source>
</reference>
<feature type="region of interest" description="Disordered" evidence="1">
    <location>
        <begin position="109"/>
        <end position="149"/>
    </location>
</feature>
<accession>A0A9W7DH08</accession>
<name>A0A9W7DH08_AMBMO</name>
<gene>
    <name evidence="2" type="ORF">Amon01_000560500</name>
</gene>
<evidence type="ECO:0000313" key="2">
    <source>
        <dbReference type="EMBL" id="GMG39773.1"/>
    </source>
</evidence>
<evidence type="ECO:0000313" key="3">
    <source>
        <dbReference type="Proteomes" id="UP001165063"/>
    </source>
</evidence>
<proteinExistence type="predicted"/>
<protein>
    <submittedName>
        <fullName evidence="2">Unnamed protein product</fullName>
    </submittedName>
</protein>